<keyword evidence="3" id="KW-1185">Reference proteome</keyword>
<evidence type="ECO:0000313" key="3">
    <source>
        <dbReference type="Proteomes" id="UP000593626"/>
    </source>
</evidence>
<dbReference type="AlphaFoldDB" id="A0A7S8C9F6"/>
<organism evidence="2 3">
    <name type="scientific">Mangrovibacillus cuniculi</name>
    <dbReference type="NCBI Taxonomy" id="2593652"/>
    <lineage>
        <taxon>Bacteria</taxon>
        <taxon>Bacillati</taxon>
        <taxon>Bacillota</taxon>
        <taxon>Bacilli</taxon>
        <taxon>Bacillales</taxon>
        <taxon>Bacillaceae</taxon>
        <taxon>Mangrovibacillus</taxon>
    </lineage>
</organism>
<dbReference type="InterPro" id="IPR037883">
    <property type="entry name" value="Knr4/Smi1-like_sf"/>
</dbReference>
<dbReference type="RefSeq" id="WP_239673374.1">
    <property type="nucleotide sequence ID" value="NZ_CP049742.1"/>
</dbReference>
<dbReference type="EMBL" id="CP049742">
    <property type="protein sequence ID" value="QPC45856.1"/>
    <property type="molecule type" value="Genomic_DNA"/>
</dbReference>
<dbReference type="SUPFAM" id="SSF160631">
    <property type="entry name" value="SMI1/KNR4-like"/>
    <property type="match status" value="1"/>
</dbReference>
<feature type="domain" description="Knr4/Smi1-like" evidence="1">
    <location>
        <begin position="16"/>
        <end position="135"/>
    </location>
</feature>
<gene>
    <name evidence="2" type="ORF">G8O30_02230</name>
</gene>
<evidence type="ECO:0000259" key="1">
    <source>
        <dbReference type="SMART" id="SM00860"/>
    </source>
</evidence>
<proteinExistence type="predicted"/>
<dbReference type="Proteomes" id="UP000593626">
    <property type="component" value="Chromosome"/>
</dbReference>
<reference evidence="2 3" key="1">
    <citation type="submission" date="2019-07" db="EMBL/GenBank/DDBJ databases">
        <title>Genome sequence of 2 isolates from Red Sea Mangroves.</title>
        <authorList>
            <person name="Sefrji F."/>
            <person name="Michoud G."/>
            <person name="Merlino G."/>
            <person name="Daffonchio D."/>
        </authorList>
    </citation>
    <scope>NUCLEOTIDE SEQUENCE [LARGE SCALE GENOMIC DNA]</scope>
    <source>
        <strain evidence="2 3">R1DC41</strain>
    </source>
</reference>
<dbReference type="Gene3D" id="3.40.1580.10">
    <property type="entry name" value="SMI1/KNR4-like"/>
    <property type="match status" value="1"/>
</dbReference>
<dbReference type="KEGG" id="mcui:G8O30_02230"/>
<sequence>MHYYREKGFWDEKVLPAKNDVIEKAEYKLGVEFPKEYIELLKESNGGTLYFNKIHIQSYGKCRIPYFLGIDLDGTEEEDSEGIFSYREELKKLTLPENIVLLGWETYPHSCFAMDYTNCTEKPTVVYFYEDYSEADVPYSKTIVASSFKDFSPLLFHQPYLRPSQLEPSY</sequence>
<name>A0A7S8C9F6_9BACI</name>
<accession>A0A7S8C9F6</accession>
<dbReference type="InterPro" id="IPR018958">
    <property type="entry name" value="Knr4/Smi1-like_dom"/>
</dbReference>
<dbReference type="Pfam" id="PF14568">
    <property type="entry name" value="SUKH_6"/>
    <property type="match status" value="1"/>
</dbReference>
<dbReference type="SMART" id="SM00860">
    <property type="entry name" value="SMI1_KNR4"/>
    <property type="match status" value="1"/>
</dbReference>
<evidence type="ECO:0000313" key="2">
    <source>
        <dbReference type="EMBL" id="QPC45856.1"/>
    </source>
</evidence>
<protein>
    <submittedName>
        <fullName evidence="2">SMI1/KNR4 family protein</fullName>
    </submittedName>
</protein>